<evidence type="ECO:0000256" key="10">
    <source>
        <dbReference type="ARBA" id="ARBA00022741"/>
    </source>
</evidence>
<dbReference type="SUPFAM" id="SSF56801">
    <property type="entry name" value="Acetyl-CoA synthetase-like"/>
    <property type="match status" value="1"/>
</dbReference>
<dbReference type="FunFam" id="3.40.50.12780:FF:000019">
    <property type="entry name" value="Long-chain fatty acid transporter"/>
    <property type="match status" value="1"/>
</dbReference>
<keyword evidence="6" id="KW-1003">Cell membrane</keyword>
<keyword evidence="14" id="KW-0472">Membrane</keyword>
<dbReference type="Proteomes" id="UP001174691">
    <property type="component" value="Unassembled WGS sequence"/>
</dbReference>
<gene>
    <name evidence="22" type="ORF">NKR19_g5372</name>
</gene>
<evidence type="ECO:0000256" key="15">
    <source>
        <dbReference type="ARBA" id="ARBA00023140"/>
    </source>
</evidence>
<evidence type="ECO:0000256" key="7">
    <source>
        <dbReference type="ARBA" id="ARBA00022598"/>
    </source>
</evidence>
<dbReference type="Pfam" id="PF13193">
    <property type="entry name" value="AMP-binding_C"/>
    <property type="match status" value="1"/>
</dbReference>
<keyword evidence="13" id="KW-0445">Lipid transport</keyword>
<evidence type="ECO:0000256" key="6">
    <source>
        <dbReference type="ARBA" id="ARBA00022475"/>
    </source>
</evidence>
<feature type="domain" description="AMP-binding enzyme C-terminal" evidence="21">
    <location>
        <begin position="504"/>
        <end position="587"/>
    </location>
</feature>
<keyword evidence="5" id="KW-0813">Transport</keyword>
<comment type="catalytic activity">
    <reaction evidence="16">
        <text>a very long-chain fatty acid + ATP + CoA = a very long-chain fatty acyl-CoA + AMP + diphosphate</text>
        <dbReference type="Rhea" id="RHEA:54536"/>
        <dbReference type="ChEBI" id="CHEBI:30616"/>
        <dbReference type="ChEBI" id="CHEBI:33019"/>
        <dbReference type="ChEBI" id="CHEBI:57287"/>
        <dbReference type="ChEBI" id="CHEBI:58950"/>
        <dbReference type="ChEBI" id="CHEBI:138261"/>
        <dbReference type="ChEBI" id="CHEBI:456215"/>
    </reaction>
</comment>
<dbReference type="Pfam" id="PF00501">
    <property type="entry name" value="AMP-binding"/>
    <property type="match status" value="1"/>
</dbReference>
<dbReference type="InterPro" id="IPR025110">
    <property type="entry name" value="AMP-bd_C"/>
</dbReference>
<evidence type="ECO:0000256" key="3">
    <source>
        <dbReference type="ARBA" id="ARBA00004651"/>
    </source>
</evidence>
<dbReference type="FunFam" id="3.30.300.30:FF:000002">
    <property type="entry name" value="Long-chain fatty acid transport protein 1"/>
    <property type="match status" value="1"/>
</dbReference>
<keyword evidence="11" id="KW-0067">ATP-binding</keyword>
<dbReference type="GO" id="GO:0005811">
    <property type="term" value="C:lipid droplet"/>
    <property type="evidence" value="ECO:0007669"/>
    <property type="project" value="UniProtKB-SubCell"/>
</dbReference>
<keyword evidence="10" id="KW-0547">Nucleotide-binding</keyword>
<comment type="caution">
    <text evidence="22">The sequence shown here is derived from an EMBL/GenBank/DDBJ whole genome shotgun (WGS) entry which is preliminary data.</text>
</comment>
<evidence type="ECO:0000256" key="18">
    <source>
        <dbReference type="ARBA" id="ARBA00068795"/>
    </source>
</evidence>
<keyword evidence="8" id="KW-0551">Lipid droplet</keyword>
<dbReference type="GO" id="GO:0005778">
    <property type="term" value="C:peroxisomal membrane"/>
    <property type="evidence" value="ECO:0007669"/>
    <property type="project" value="UniProtKB-SubCell"/>
</dbReference>
<dbReference type="InterPro" id="IPR042099">
    <property type="entry name" value="ANL_N_sf"/>
</dbReference>
<evidence type="ECO:0000256" key="12">
    <source>
        <dbReference type="ARBA" id="ARBA00022989"/>
    </source>
</evidence>
<comment type="subcellular location">
    <subcellularLocation>
        <location evidence="3">Cell membrane</location>
        <topology evidence="3">Multi-pass membrane protein</topology>
    </subcellularLocation>
    <subcellularLocation>
        <location evidence="1">Lipid droplet</location>
    </subcellularLocation>
    <subcellularLocation>
        <location evidence="2">Peroxisome membrane</location>
        <topology evidence="2">Multi-pass membrane protein</topology>
    </subcellularLocation>
</comment>
<evidence type="ECO:0000256" key="9">
    <source>
        <dbReference type="ARBA" id="ARBA00022692"/>
    </source>
</evidence>
<dbReference type="GO" id="GO:0004467">
    <property type="term" value="F:long-chain fatty acid-CoA ligase activity"/>
    <property type="evidence" value="ECO:0007669"/>
    <property type="project" value="TreeGrafter"/>
</dbReference>
<evidence type="ECO:0000256" key="8">
    <source>
        <dbReference type="ARBA" id="ARBA00022677"/>
    </source>
</evidence>
<keyword evidence="9" id="KW-0812">Transmembrane</keyword>
<keyword evidence="7" id="KW-0436">Ligase</keyword>
<dbReference type="InterPro" id="IPR045851">
    <property type="entry name" value="AMP-bd_C_sf"/>
</dbReference>
<dbReference type="PANTHER" id="PTHR43107:SF15">
    <property type="entry name" value="FATTY ACID TRANSPORT PROTEIN 3, ISOFORM A"/>
    <property type="match status" value="1"/>
</dbReference>
<dbReference type="Gene3D" id="3.30.300.30">
    <property type="match status" value="1"/>
</dbReference>
<evidence type="ECO:0000256" key="5">
    <source>
        <dbReference type="ARBA" id="ARBA00022448"/>
    </source>
</evidence>
<evidence type="ECO:0000256" key="17">
    <source>
        <dbReference type="ARBA" id="ARBA00060276"/>
    </source>
</evidence>
<evidence type="ECO:0000256" key="4">
    <source>
        <dbReference type="ARBA" id="ARBA00006432"/>
    </source>
</evidence>
<keyword evidence="23" id="KW-1185">Reference proteome</keyword>
<comment type="function">
    <text evidence="17">Acyl-CoA synthetase required for both the import of long chain fatty acids (LCFAs) (C14-C18) and the activation very long chain fatty acids (VLCFAs) (C20-C26) by esterification of the fatty acids into metabolically active CoA-thioesters for subsequent degradation or incorporation into phospholipids. The transport and fatty acyl-CoA synthetase activities are genetically separable and are thus independent activities. Esterifies VLCFAs in the peroxisome matrix. The VLCFAs are actively transported into peroxisomes by a PXA1-PXA2 heterodimeric transporter in the peroxisomal membrane.</text>
</comment>
<evidence type="ECO:0000256" key="14">
    <source>
        <dbReference type="ARBA" id="ARBA00023136"/>
    </source>
</evidence>
<dbReference type="EMBL" id="JANBVN010000073">
    <property type="protein sequence ID" value="KAJ9150169.1"/>
    <property type="molecule type" value="Genomic_DNA"/>
</dbReference>
<dbReference type="GO" id="GO:0005324">
    <property type="term" value="F:long-chain fatty acid transmembrane transporter activity"/>
    <property type="evidence" value="ECO:0007669"/>
    <property type="project" value="TreeGrafter"/>
</dbReference>
<dbReference type="AlphaFoldDB" id="A0AA38VGL3"/>
<dbReference type="InterPro" id="IPR000873">
    <property type="entry name" value="AMP-dep_synth/lig_dom"/>
</dbReference>
<evidence type="ECO:0000313" key="22">
    <source>
        <dbReference type="EMBL" id="KAJ9150169.1"/>
    </source>
</evidence>
<protein>
    <recommendedName>
        <fullName evidence="18">Very long-chain fatty acid transport protein</fullName>
    </recommendedName>
    <alternativeName>
        <fullName evidence="19">Very-long-chain acyl-CoA synthetase</fullName>
    </alternativeName>
</protein>
<dbReference type="GO" id="GO:0005524">
    <property type="term" value="F:ATP binding"/>
    <property type="evidence" value="ECO:0007669"/>
    <property type="project" value="UniProtKB-KW"/>
</dbReference>
<name>A0AA38VGL3_9PEZI</name>
<dbReference type="GO" id="GO:0044539">
    <property type="term" value="P:long-chain fatty acid import into cell"/>
    <property type="evidence" value="ECO:0007669"/>
    <property type="project" value="TreeGrafter"/>
</dbReference>
<reference evidence="22" key="1">
    <citation type="submission" date="2022-07" db="EMBL/GenBank/DDBJ databases">
        <title>Fungi with potential for degradation of polypropylene.</title>
        <authorList>
            <person name="Gostincar C."/>
        </authorList>
    </citation>
    <scope>NUCLEOTIDE SEQUENCE</scope>
    <source>
        <strain evidence="22">EXF-13287</strain>
    </source>
</reference>
<dbReference type="InterPro" id="IPR020845">
    <property type="entry name" value="AMP-binding_CS"/>
</dbReference>
<organism evidence="22 23">
    <name type="scientific">Coniochaeta hoffmannii</name>
    <dbReference type="NCBI Taxonomy" id="91930"/>
    <lineage>
        <taxon>Eukaryota</taxon>
        <taxon>Fungi</taxon>
        <taxon>Dikarya</taxon>
        <taxon>Ascomycota</taxon>
        <taxon>Pezizomycotina</taxon>
        <taxon>Sordariomycetes</taxon>
        <taxon>Sordariomycetidae</taxon>
        <taxon>Coniochaetales</taxon>
        <taxon>Coniochaetaceae</taxon>
        <taxon>Coniochaeta</taxon>
    </lineage>
</organism>
<dbReference type="PROSITE" id="PS00455">
    <property type="entry name" value="AMP_BINDING"/>
    <property type="match status" value="1"/>
</dbReference>
<accession>A0AA38VGL3</accession>
<evidence type="ECO:0000256" key="13">
    <source>
        <dbReference type="ARBA" id="ARBA00023055"/>
    </source>
</evidence>
<evidence type="ECO:0000259" key="20">
    <source>
        <dbReference type="Pfam" id="PF00501"/>
    </source>
</evidence>
<evidence type="ECO:0000259" key="21">
    <source>
        <dbReference type="Pfam" id="PF13193"/>
    </source>
</evidence>
<comment type="similarity">
    <text evidence="4">Belongs to the ATP-dependent AMP-binding enzyme family.</text>
</comment>
<proteinExistence type="inferred from homology"/>
<keyword evidence="12" id="KW-1133">Transmembrane helix</keyword>
<evidence type="ECO:0000256" key="11">
    <source>
        <dbReference type="ARBA" id="ARBA00022840"/>
    </source>
</evidence>
<feature type="domain" description="AMP-dependent synthetase/ligase" evidence="20">
    <location>
        <begin position="66"/>
        <end position="433"/>
    </location>
</feature>
<evidence type="ECO:0000256" key="19">
    <source>
        <dbReference type="ARBA" id="ARBA00078285"/>
    </source>
</evidence>
<evidence type="ECO:0000256" key="16">
    <source>
        <dbReference type="ARBA" id="ARBA00051585"/>
    </source>
</evidence>
<evidence type="ECO:0000256" key="2">
    <source>
        <dbReference type="ARBA" id="ARBA00004585"/>
    </source>
</evidence>
<dbReference type="PANTHER" id="PTHR43107">
    <property type="entry name" value="LONG-CHAIN FATTY ACID TRANSPORT PROTEIN"/>
    <property type="match status" value="1"/>
</dbReference>
<evidence type="ECO:0000313" key="23">
    <source>
        <dbReference type="Proteomes" id="UP001174691"/>
    </source>
</evidence>
<sequence length="637" mass="70887">MPVPLSVAIPAAAAGAAYLNARSSLWYDAAMLRSAAPSFLNMLWDQYRGRLNSFYRLETLGTSKSSADRPFILFEDEKYTYAQAYDRVLRYGHWLKTQMGVDKGDIVALDFQNTAQFVFLLLALWGIGAKPAFINYNLTGKALVHCVTRANTRLLLVDPDVAKNASEDVRRELPGVQFVVFDSDLALAAAAASPVRYPDEQRGEEQVDDMALLIYTSGTTGLPKAAVVSWGKVFMTGAFTSRLMGTKTSDVYYIAMPLYHSTATLMGFGHVLSAGATLALGRKFSTSRFWHEVRQHQATIILYVGETCRYLLSAPPAVDPVTGQNLDRQHRVHTAFGNGLRPDVWNRFKDRFGIERIFEFYGATEGNFATWNVSRNDFSVGAIGRNGWLYALVLRPSVSIVEVDHDTDLPIRDEKSGFCRRVKTGEPGELMFALPPAQVKKRFQGYFGDSAATNKKIMRDVFKKGDAWFRTGDVVRWDGEGRMYFTDRIGDTFRWKSENVSTAEVAHILGLHPSVREANVYGVQLPHHEGRAGCAAIVLDPAAVGPGGEVSAEALRSIAEHVQKELPRYALPLFLRVLDGGRVQTTGTHKHQKHHLREEGVEPAKTGGDAVYWLSNGTYTKFGEREWRELNGGRVKL</sequence>
<keyword evidence="15" id="KW-0576">Peroxisome</keyword>
<evidence type="ECO:0000256" key="1">
    <source>
        <dbReference type="ARBA" id="ARBA00004502"/>
    </source>
</evidence>
<dbReference type="GO" id="GO:0009898">
    <property type="term" value="C:cytoplasmic side of plasma membrane"/>
    <property type="evidence" value="ECO:0007669"/>
    <property type="project" value="TreeGrafter"/>
</dbReference>
<dbReference type="Gene3D" id="3.40.50.12780">
    <property type="entry name" value="N-terminal domain of ligase-like"/>
    <property type="match status" value="1"/>
</dbReference>